<evidence type="ECO:0000256" key="4">
    <source>
        <dbReference type="ARBA" id="ARBA00022857"/>
    </source>
</evidence>
<evidence type="ECO:0000313" key="10">
    <source>
        <dbReference type="EMBL" id="ARN77404.1"/>
    </source>
</evidence>
<evidence type="ECO:0000259" key="9">
    <source>
        <dbReference type="Pfam" id="PF00881"/>
    </source>
</evidence>
<dbReference type="OrthoDB" id="9804207at2"/>
<feature type="domain" description="Nitroreductase" evidence="9">
    <location>
        <begin position="8"/>
        <end position="166"/>
    </location>
</feature>
<dbReference type="InterPro" id="IPR052530">
    <property type="entry name" value="NAD(P)H_nitroreductase"/>
</dbReference>
<dbReference type="SUPFAM" id="SSF55469">
    <property type="entry name" value="FMN-dependent nitroreductase-like"/>
    <property type="match status" value="1"/>
</dbReference>
<feature type="binding site" description="in other chain" evidence="8">
    <location>
        <begin position="11"/>
        <end position="13"/>
    </location>
    <ligand>
        <name>FMN</name>
        <dbReference type="ChEBI" id="CHEBI:58210"/>
        <note>ligand shared between dimeric partners</note>
    </ligand>
</feature>
<dbReference type="RefSeq" id="WP_085766208.1">
    <property type="nucleotide sequence ID" value="NZ_CP019344.1"/>
</dbReference>
<evidence type="ECO:0000256" key="1">
    <source>
        <dbReference type="ARBA" id="ARBA00007118"/>
    </source>
</evidence>
<protein>
    <recommendedName>
        <fullName evidence="7">Putative NAD(P)H nitroreductase</fullName>
        <ecNumber evidence="7">1.-.-.-</ecNumber>
    </recommendedName>
</protein>
<dbReference type="PIRSF" id="PIRSF000232">
    <property type="entry name" value="YdjA"/>
    <property type="match status" value="1"/>
</dbReference>
<evidence type="ECO:0000256" key="7">
    <source>
        <dbReference type="PIRNR" id="PIRNR000232"/>
    </source>
</evidence>
<dbReference type="EMBL" id="CP019344">
    <property type="protein sequence ID" value="ARN77404.1"/>
    <property type="molecule type" value="Genomic_DNA"/>
</dbReference>
<keyword evidence="3 7" id="KW-0288">FMN</keyword>
<proteinExistence type="inferred from homology"/>
<evidence type="ECO:0000256" key="2">
    <source>
        <dbReference type="ARBA" id="ARBA00022630"/>
    </source>
</evidence>
<keyword evidence="4 7" id="KW-0521">NADP</keyword>
<evidence type="ECO:0000256" key="3">
    <source>
        <dbReference type="ARBA" id="ARBA00022643"/>
    </source>
</evidence>
<dbReference type="PANTHER" id="PTHR43821">
    <property type="entry name" value="NAD(P)H NITROREDUCTASE YDJA-RELATED"/>
    <property type="match status" value="1"/>
</dbReference>
<accession>A0A1W6MIF9</accession>
<keyword evidence="2 7" id="KW-0285">Flavoprotein</keyword>
<keyword evidence="11" id="KW-1185">Reference proteome</keyword>
<evidence type="ECO:0000256" key="8">
    <source>
        <dbReference type="PIRSR" id="PIRSR000232-1"/>
    </source>
</evidence>
<dbReference type="GO" id="GO:0016491">
    <property type="term" value="F:oxidoreductase activity"/>
    <property type="evidence" value="ECO:0007669"/>
    <property type="project" value="UniProtKB-UniRule"/>
</dbReference>
<keyword evidence="6 7" id="KW-0520">NAD</keyword>
<feature type="binding site" description="in other chain" evidence="8">
    <location>
        <begin position="136"/>
        <end position="138"/>
    </location>
    <ligand>
        <name>FMN</name>
        <dbReference type="ChEBI" id="CHEBI:58210"/>
        <note>ligand shared between dimeric partners</note>
    </ligand>
</feature>
<name>A0A1W6MIF9_9FLAO</name>
<gene>
    <name evidence="10" type="ORF">BST97_05070</name>
</gene>
<evidence type="ECO:0000313" key="11">
    <source>
        <dbReference type="Proteomes" id="UP000193431"/>
    </source>
</evidence>
<dbReference type="InterPro" id="IPR029479">
    <property type="entry name" value="Nitroreductase"/>
</dbReference>
<comment type="similarity">
    <text evidence="1 7">Belongs to the nitroreductase family.</text>
</comment>
<dbReference type="AlphaFoldDB" id="A0A1W6MIF9"/>
<dbReference type="InterPro" id="IPR026021">
    <property type="entry name" value="YdjA-like"/>
</dbReference>
<organism evidence="10 11">
    <name type="scientific">Nonlabens spongiae</name>
    <dbReference type="NCBI Taxonomy" id="331648"/>
    <lineage>
        <taxon>Bacteria</taxon>
        <taxon>Pseudomonadati</taxon>
        <taxon>Bacteroidota</taxon>
        <taxon>Flavobacteriia</taxon>
        <taxon>Flavobacteriales</taxon>
        <taxon>Flavobacteriaceae</taxon>
        <taxon>Nonlabens</taxon>
    </lineage>
</organism>
<dbReference type="CDD" id="cd02135">
    <property type="entry name" value="YdjA-like"/>
    <property type="match status" value="1"/>
</dbReference>
<dbReference type="EC" id="1.-.-.-" evidence="7"/>
<dbReference type="InterPro" id="IPR000415">
    <property type="entry name" value="Nitroreductase-like"/>
</dbReference>
<dbReference type="STRING" id="331648.BST97_05070"/>
<comment type="cofactor">
    <cofactor evidence="8">
        <name>FMN</name>
        <dbReference type="ChEBI" id="CHEBI:58210"/>
    </cofactor>
    <text evidence="8">Binds 1 FMN per subunit.</text>
</comment>
<feature type="binding site" evidence="8">
    <location>
        <position position="42"/>
    </location>
    <ligand>
        <name>FMN</name>
        <dbReference type="ChEBI" id="CHEBI:58210"/>
        <note>ligand shared between dimeric partners</note>
    </ligand>
</feature>
<dbReference type="PANTHER" id="PTHR43821:SF1">
    <property type="entry name" value="NAD(P)H NITROREDUCTASE YDJA-RELATED"/>
    <property type="match status" value="1"/>
</dbReference>
<reference evidence="10 11" key="1">
    <citation type="submission" date="2016-11" db="EMBL/GenBank/DDBJ databases">
        <title>Trade-off between light-utilization and light-protection in marine flavobacteria.</title>
        <authorList>
            <person name="Kumagai Y."/>
        </authorList>
    </citation>
    <scope>NUCLEOTIDE SEQUENCE [LARGE SCALE GENOMIC DNA]</scope>
    <source>
        <strain evidence="10 11">JCM 13191</strain>
    </source>
</reference>
<evidence type="ECO:0000256" key="6">
    <source>
        <dbReference type="ARBA" id="ARBA00023027"/>
    </source>
</evidence>
<dbReference type="Proteomes" id="UP000193431">
    <property type="component" value="Chromosome"/>
</dbReference>
<evidence type="ECO:0000256" key="5">
    <source>
        <dbReference type="ARBA" id="ARBA00023002"/>
    </source>
</evidence>
<dbReference type="Pfam" id="PF00881">
    <property type="entry name" value="Nitroreductase"/>
    <property type="match status" value="1"/>
</dbReference>
<dbReference type="Gene3D" id="3.40.109.10">
    <property type="entry name" value="NADH Oxidase"/>
    <property type="match status" value="1"/>
</dbReference>
<sequence length="189" mass="21820">MKNVLEVIKSRRSVFPASYTGGEINRDDLEEILDAARWAPNHKKTEPWRYRVLQGAALERLGAFLMSEFERSEKKKPTLKIRKLAEKMEQASAIVLIFMNRDEKESVPEWEEIAATSMSVQNMWLATCAMGYGAYWSSPKSFADMSNLNELQVQDRERFLGFFFVGTIDDNEIEMPERLSVNEIAHFLS</sequence>
<keyword evidence="5 7" id="KW-0560">Oxidoreductase</keyword>